<organism evidence="7 8">
    <name type="scientific">Stichopus japonicus</name>
    <name type="common">Sea cucumber</name>
    <dbReference type="NCBI Taxonomy" id="307972"/>
    <lineage>
        <taxon>Eukaryota</taxon>
        <taxon>Metazoa</taxon>
        <taxon>Echinodermata</taxon>
        <taxon>Eleutherozoa</taxon>
        <taxon>Echinozoa</taxon>
        <taxon>Holothuroidea</taxon>
        <taxon>Aspidochirotacea</taxon>
        <taxon>Aspidochirotida</taxon>
        <taxon>Stichopodidae</taxon>
        <taxon>Apostichopus</taxon>
    </lineage>
</organism>
<reference evidence="7 8" key="1">
    <citation type="journal article" date="2017" name="PLoS Biol.">
        <title>The sea cucumber genome provides insights into morphological evolution and visceral regeneration.</title>
        <authorList>
            <person name="Zhang X."/>
            <person name="Sun L."/>
            <person name="Yuan J."/>
            <person name="Sun Y."/>
            <person name="Gao Y."/>
            <person name="Zhang L."/>
            <person name="Li S."/>
            <person name="Dai H."/>
            <person name="Hamel J.F."/>
            <person name="Liu C."/>
            <person name="Yu Y."/>
            <person name="Liu S."/>
            <person name="Lin W."/>
            <person name="Guo K."/>
            <person name="Jin S."/>
            <person name="Xu P."/>
            <person name="Storey K.B."/>
            <person name="Huan P."/>
            <person name="Zhang T."/>
            <person name="Zhou Y."/>
            <person name="Zhang J."/>
            <person name="Lin C."/>
            <person name="Li X."/>
            <person name="Xing L."/>
            <person name="Huo D."/>
            <person name="Sun M."/>
            <person name="Wang L."/>
            <person name="Mercier A."/>
            <person name="Li F."/>
            <person name="Yang H."/>
            <person name="Xiang J."/>
        </authorList>
    </citation>
    <scope>NUCLEOTIDE SEQUENCE [LARGE SCALE GENOMIC DNA]</scope>
    <source>
        <strain evidence="7">Shaxun</strain>
        <tissue evidence="7">Muscle</tissue>
    </source>
</reference>
<dbReference type="Pfam" id="PF04505">
    <property type="entry name" value="CD225"/>
    <property type="match status" value="1"/>
</dbReference>
<evidence type="ECO:0000256" key="3">
    <source>
        <dbReference type="ARBA" id="ARBA00022692"/>
    </source>
</evidence>
<proteinExistence type="inferred from homology"/>
<evidence type="ECO:0000256" key="6">
    <source>
        <dbReference type="SAM" id="Phobius"/>
    </source>
</evidence>
<evidence type="ECO:0000256" key="2">
    <source>
        <dbReference type="ARBA" id="ARBA00006843"/>
    </source>
</evidence>
<dbReference type="AlphaFoldDB" id="A0A2G8L3L2"/>
<accession>A0A2G8L3L2</accession>
<dbReference type="EMBL" id="MRZV01000233">
    <property type="protein sequence ID" value="PIK54853.1"/>
    <property type="molecule type" value="Genomic_DNA"/>
</dbReference>
<evidence type="ECO:0000313" key="8">
    <source>
        <dbReference type="Proteomes" id="UP000230750"/>
    </source>
</evidence>
<name>A0A2G8L3L2_STIJA</name>
<protein>
    <submittedName>
        <fullName evidence="7">Uncharacterized protein</fullName>
    </submittedName>
</protein>
<evidence type="ECO:0000256" key="5">
    <source>
        <dbReference type="ARBA" id="ARBA00023136"/>
    </source>
</evidence>
<comment type="similarity">
    <text evidence="2">Belongs to the CD225/Dispanin family.</text>
</comment>
<evidence type="ECO:0000313" key="7">
    <source>
        <dbReference type="EMBL" id="PIK54853.1"/>
    </source>
</evidence>
<dbReference type="Proteomes" id="UP000230750">
    <property type="component" value="Unassembled WGS sequence"/>
</dbReference>
<comment type="subcellular location">
    <subcellularLocation>
        <location evidence="1">Membrane</location>
    </subcellularLocation>
</comment>
<feature type="non-terminal residue" evidence="7">
    <location>
        <position position="1"/>
    </location>
</feature>
<keyword evidence="8" id="KW-1185">Reference proteome</keyword>
<keyword evidence="5 6" id="KW-0472">Membrane</keyword>
<dbReference type="GO" id="GO:0016020">
    <property type="term" value="C:membrane"/>
    <property type="evidence" value="ECO:0007669"/>
    <property type="project" value="UniProtKB-SubCell"/>
</dbReference>
<comment type="caution">
    <text evidence="7">The sequence shown here is derived from an EMBL/GenBank/DDBJ whole genome shotgun (WGS) entry which is preliminary data.</text>
</comment>
<sequence>CDCPPDADPAKRLPGLRHLCHHLLLSAFWHRWNHQSYGGSQSLHLGDYQGAEDSSRSAKNWSCAGLVTGLILFGSFFFFYVDSVRGDTGGSSRLLLQLLLATVV</sequence>
<gene>
    <name evidence="7" type="ORF">BSL78_08282</name>
</gene>
<evidence type="ECO:0000256" key="1">
    <source>
        <dbReference type="ARBA" id="ARBA00004370"/>
    </source>
</evidence>
<dbReference type="InterPro" id="IPR007593">
    <property type="entry name" value="CD225/Dispanin_fam"/>
</dbReference>
<keyword evidence="3 6" id="KW-0812">Transmembrane</keyword>
<evidence type="ECO:0000256" key="4">
    <source>
        <dbReference type="ARBA" id="ARBA00022989"/>
    </source>
</evidence>
<feature type="transmembrane region" description="Helical" evidence="6">
    <location>
        <begin position="61"/>
        <end position="81"/>
    </location>
</feature>
<keyword evidence="4 6" id="KW-1133">Transmembrane helix</keyword>